<dbReference type="PANTHER" id="PTHR15114:SF1">
    <property type="entry name" value="REPLICATION PROTEIN A 14 KDA SUBUNIT"/>
    <property type="match status" value="1"/>
</dbReference>
<evidence type="ECO:0000256" key="2">
    <source>
        <dbReference type="ARBA" id="ARBA00009761"/>
    </source>
</evidence>
<dbReference type="GO" id="GO:0006289">
    <property type="term" value="P:nucleotide-excision repair"/>
    <property type="evidence" value="ECO:0007669"/>
    <property type="project" value="TreeGrafter"/>
</dbReference>
<dbReference type="GO" id="GO:0003684">
    <property type="term" value="F:damaged DNA binding"/>
    <property type="evidence" value="ECO:0007669"/>
    <property type="project" value="TreeGrafter"/>
</dbReference>
<evidence type="ECO:0000256" key="3">
    <source>
        <dbReference type="ARBA" id="ARBA00023242"/>
    </source>
</evidence>
<dbReference type="InterPro" id="IPR012340">
    <property type="entry name" value="NA-bd_OB-fold"/>
</dbReference>
<dbReference type="GO" id="GO:0035861">
    <property type="term" value="C:site of double-strand break"/>
    <property type="evidence" value="ECO:0007669"/>
    <property type="project" value="TreeGrafter"/>
</dbReference>
<dbReference type="SUPFAM" id="SSF50249">
    <property type="entry name" value="Nucleic acid-binding proteins"/>
    <property type="match status" value="1"/>
</dbReference>
<dbReference type="GO" id="GO:0003697">
    <property type="term" value="F:single-stranded DNA binding"/>
    <property type="evidence" value="ECO:0007669"/>
    <property type="project" value="TreeGrafter"/>
</dbReference>
<dbReference type="AlphaFoldDB" id="A0AAD7BWV3"/>
<dbReference type="InterPro" id="IPR013970">
    <property type="entry name" value="Rfa2"/>
</dbReference>
<gene>
    <name evidence="4" type="ORF">FB45DRAFT_912923</name>
</gene>
<dbReference type="GO" id="GO:0005662">
    <property type="term" value="C:DNA replication factor A complex"/>
    <property type="evidence" value="ECO:0007669"/>
    <property type="project" value="TreeGrafter"/>
</dbReference>
<dbReference type="GO" id="GO:0000724">
    <property type="term" value="P:double-strand break repair via homologous recombination"/>
    <property type="evidence" value="ECO:0007669"/>
    <property type="project" value="TreeGrafter"/>
</dbReference>
<evidence type="ECO:0000256" key="1">
    <source>
        <dbReference type="ARBA" id="ARBA00004123"/>
    </source>
</evidence>
<comment type="subcellular location">
    <subcellularLocation>
        <location evidence="1">Nucleus</location>
    </subcellularLocation>
</comment>
<dbReference type="Proteomes" id="UP001221142">
    <property type="component" value="Unassembled WGS sequence"/>
</dbReference>
<dbReference type="EMBL" id="JARKIF010000008">
    <property type="protein sequence ID" value="KAJ7632607.1"/>
    <property type="molecule type" value="Genomic_DNA"/>
</dbReference>
<dbReference type="Gene3D" id="2.40.50.140">
    <property type="entry name" value="Nucleic acid-binding proteins"/>
    <property type="match status" value="1"/>
</dbReference>
<sequence length="111" mass="12614">MSDQKHPLWYRVNSALLPEFEGKKVRLPCKPIKQTANGWIVQAPDGGEVNVTFFQDQLRADSFFEVFGNVVNGTTVKMLKASDLENDLDMTLVDDAIKLMHDQRFRGIFSP</sequence>
<evidence type="ECO:0008006" key="6">
    <source>
        <dbReference type="Google" id="ProtNLM"/>
    </source>
</evidence>
<reference evidence="4" key="1">
    <citation type="submission" date="2023-03" db="EMBL/GenBank/DDBJ databases">
        <title>Massive genome expansion in bonnet fungi (Mycena s.s.) driven by repeated elements and novel gene families across ecological guilds.</title>
        <authorList>
            <consortium name="Lawrence Berkeley National Laboratory"/>
            <person name="Harder C.B."/>
            <person name="Miyauchi S."/>
            <person name="Viragh M."/>
            <person name="Kuo A."/>
            <person name="Thoen E."/>
            <person name="Andreopoulos B."/>
            <person name="Lu D."/>
            <person name="Skrede I."/>
            <person name="Drula E."/>
            <person name="Henrissat B."/>
            <person name="Morin E."/>
            <person name="Kohler A."/>
            <person name="Barry K."/>
            <person name="LaButti K."/>
            <person name="Morin E."/>
            <person name="Salamov A."/>
            <person name="Lipzen A."/>
            <person name="Mereny Z."/>
            <person name="Hegedus B."/>
            <person name="Baldrian P."/>
            <person name="Stursova M."/>
            <person name="Weitz H."/>
            <person name="Taylor A."/>
            <person name="Grigoriev I.V."/>
            <person name="Nagy L.G."/>
            <person name="Martin F."/>
            <person name="Kauserud H."/>
        </authorList>
    </citation>
    <scope>NUCLEOTIDE SEQUENCE</scope>
    <source>
        <strain evidence="4">9284</strain>
    </source>
</reference>
<accession>A0AAD7BWV3</accession>
<proteinExistence type="inferred from homology"/>
<dbReference type="GO" id="GO:0006284">
    <property type="term" value="P:base-excision repair"/>
    <property type="evidence" value="ECO:0007669"/>
    <property type="project" value="TreeGrafter"/>
</dbReference>
<keyword evidence="5" id="KW-1185">Reference proteome</keyword>
<evidence type="ECO:0000313" key="4">
    <source>
        <dbReference type="EMBL" id="KAJ7632607.1"/>
    </source>
</evidence>
<protein>
    <recommendedName>
        <fullName evidence="6">Replication factor A protein 3</fullName>
    </recommendedName>
</protein>
<organism evidence="4 5">
    <name type="scientific">Roridomyces roridus</name>
    <dbReference type="NCBI Taxonomy" id="1738132"/>
    <lineage>
        <taxon>Eukaryota</taxon>
        <taxon>Fungi</taxon>
        <taxon>Dikarya</taxon>
        <taxon>Basidiomycota</taxon>
        <taxon>Agaricomycotina</taxon>
        <taxon>Agaricomycetes</taxon>
        <taxon>Agaricomycetidae</taxon>
        <taxon>Agaricales</taxon>
        <taxon>Marasmiineae</taxon>
        <taxon>Mycenaceae</taxon>
        <taxon>Roridomyces</taxon>
    </lineage>
</organism>
<dbReference type="GO" id="GO:0006298">
    <property type="term" value="P:mismatch repair"/>
    <property type="evidence" value="ECO:0007669"/>
    <property type="project" value="TreeGrafter"/>
</dbReference>
<dbReference type="PANTHER" id="PTHR15114">
    <property type="entry name" value="REPLICATION PROTEIN A3"/>
    <property type="match status" value="1"/>
</dbReference>
<dbReference type="GO" id="GO:0006260">
    <property type="term" value="P:DNA replication"/>
    <property type="evidence" value="ECO:0007669"/>
    <property type="project" value="InterPro"/>
</dbReference>
<keyword evidence="3" id="KW-0539">Nucleus</keyword>
<dbReference type="Pfam" id="PF08661">
    <property type="entry name" value="Rep_fac-A_3"/>
    <property type="match status" value="1"/>
</dbReference>
<comment type="caution">
    <text evidence="4">The sequence shown here is derived from an EMBL/GenBank/DDBJ whole genome shotgun (WGS) entry which is preliminary data.</text>
</comment>
<comment type="similarity">
    <text evidence="2">Belongs to the replication factor A protein 3 family.</text>
</comment>
<evidence type="ECO:0000313" key="5">
    <source>
        <dbReference type="Proteomes" id="UP001221142"/>
    </source>
</evidence>
<name>A0AAD7BWV3_9AGAR</name>